<dbReference type="PANTHER" id="PTHR36153:SF1">
    <property type="entry name" value="TYPE VI SECRETION SYSTEM COMPONENT TSSM1"/>
    <property type="match status" value="1"/>
</dbReference>
<dbReference type="RefSeq" id="WP_345539741.1">
    <property type="nucleotide sequence ID" value="NZ_BAABGJ010000060.1"/>
</dbReference>
<evidence type="ECO:0000313" key="4">
    <source>
        <dbReference type="Proteomes" id="UP001500975"/>
    </source>
</evidence>
<evidence type="ECO:0000259" key="2">
    <source>
        <dbReference type="Pfam" id="PF14331"/>
    </source>
</evidence>
<organism evidence="3 4">
    <name type="scientific">Variovorax defluvii</name>
    <dbReference type="NCBI Taxonomy" id="913761"/>
    <lineage>
        <taxon>Bacteria</taxon>
        <taxon>Pseudomonadati</taxon>
        <taxon>Pseudomonadota</taxon>
        <taxon>Betaproteobacteria</taxon>
        <taxon>Burkholderiales</taxon>
        <taxon>Comamonadaceae</taxon>
        <taxon>Variovorax</taxon>
    </lineage>
</organism>
<accession>A0ABP8I2A3</accession>
<keyword evidence="4" id="KW-1185">Reference proteome</keyword>
<dbReference type="Proteomes" id="UP001500975">
    <property type="component" value="Unassembled WGS sequence"/>
</dbReference>
<sequence length="371" mass="41036">MNAPHPLPTHYGLLLFLCMAGLWALWWFMLGAQHSARRRTLRQRIQALELPTDAAFHAAVAATESAALQMRDTLLRRAPLRGLHHPLYDLPWLLFIGGEDGGLPALLAAAPRDAGPAHETGAAPAYWRWHLLPAMVAIEASADADEEAAAPRSRGLWLHALLALADQRERLPLNGMVVCISAAGLLANDERLAADARQLRQRIEEAAGLLQLHLPVYLLVTGLERLPGYAVLRAALPAPARAQALGHRFRLPEGVPATGRFDALFDALFEPLIQRLHALRMGLLRVEPDPARRQAIHVFIEQLRALQPGLRRAAQHLFGPAPTHAHPHAQTRTQVRWRGLYLVAGPTQEDEATFIQDLFQRFLPADQPLAR</sequence>
<gene>
    <name evidence="3" type="ORF">GCM10023165_37000</name>
</gene>
<dbReference type="Pfam" id="PF14331">
    <property type="entry name" value="IcmF-related_N"/>
    <property type="match status" value="1"/>
</dbReference>
<keyword evidence="1" id="KW-1133">Transmembrane helix</keyword>
<comment type="caution">
    <text evidence="3">The sequence shown here is derived from an EMBL/GenBank/DDBJ whole genome shotgun (WGS) entry which is preliminary data.</text>
</comment>
<feature type="domain" description="Type VI secretion system component TssM1 N-terminal" evidence="2">
    <location>
        <begin position="153"/>
        <end position="349"/>
    </location>
</feature>
<evidence type="ECO:0000313" key="3">
    <source>
        <dbReference type="EMBL" id="GAA4349865.1"/>
    </source>
</evidence>
<feature type="transmembrane region" description="Helical" evidence="1">
    <location>
        <begin position="12"/>
        <end position="32"/>
    </location>
</feature>
<keyword evidence="1" id="KW-0472">Membrane</keyword>
<name>A0ABP8I2A3_9BURK</name>
<dbReference type="PANTHER" id="PTHR36153">
    <property type="entry name" value="INNER MEMBRANE PROTEIN-RELATED"/>
    <property type="match status" value="1"/>
</dbReference>
<protein>
    <recommendedName>
        <fullName evidence="2">Type VI secretion system component TssM1 N-terminal domain-containing protein</fullName>
    </recommendedName>
</protein>
<dbReference type="EMBL" id="BAABGJ010000060">
    <property type="protein sequence ID" value="GAA4349865.1"/>
    <property type="molecule type" value="Genomic_DNA"/>
</dbReference>
<reference evidence="4" key="1">
    <citation type="journal article" date="2019" name="Int. J. Syst. Evol. Microbiol.">
        <title>The Global Catalogue of Microorganisms (GCM) 10K type strain sequencing project: providing services to taxonomists for standard genome sequencing and annotation.</title>
        <authorList>
            <consortium name="The Broad Institute Genomics Platform"/>
            <consortium name="The Broad Institute Genome Sequencing Center for Infectious Disease"/>
            <person name="Wu L."/>
            <person name="Ma J."/>
        </authorList>
    </citation>
    <scope>NUCLEOTIDE SEQUENCE [LARGE SCALE GENOMIC DNA]</scope>
    <source>
        <strain evidence="4">JCM 17804</strain>
    </source>
</reference>
<proteinExistence type="predicted"/>
<evidence type="ECO:0000256" key="1">
    <source>
        <dbReference type="SAM" id="Phobius"/>
    </source>
</evidence>
<dbReference type="InterPro" id="IPR053156">
    <property type="entry name" value="T6SS_TssM-like"/>
</dbReference>
<keyword evidence="1" id="KW-0812">Transmembrane</keyword>
<dbReference type="InterPro" id="IPR025743">
    <property type="entry name" value="TssM1_N"/>
</dbReference>